<accession>A0A1I3M9A5</accession>
<feature type="chain" id="PRO_5011538316" evidence="4">
    <location>
        <begin position="27"/>
        <end position="634"/>
    </location>
</feature>
<organism evidence="6 7">
    <name type="scientific">Nocardioides psychrotolerans</name>
    <dbReference type="NCBI Taxonomy" id="1005945"/>
    <lineage>
        <taxon>Bacteria</taxon>
        <taxon>Bacillati</taxon>
        <taxon>Actinomycetota</taxon>
        <taxon>Actinomycetes</taxon>
        <taxon>Propionibacteriales</taxon>
        <taxon>Nocardioidaceae</taxon>
        <taxon>Nocardioides</taxon>
    </lineage>
</organism>
<dbReference type="SUPFAM" id="SSF49265">
    <property type="entry name" value="Fibronectin type III"/>
    <property type="match status" value="1"/>
</dbReference>
<feature type="domain" description="Fibronectin type-III" evidence="5">
    <location>
        <begin position="448"/>
        <end position="536"/>
    </location>
</feature>
<dbReference type="PANTHER" id="PTHR13817:SF73">
    <property type="entry name" value="FIBRONECTIN TYPE-III DOMAIN-CONTAINING PROTEIN"/>
    <property type="match status" value="1"/>
</dbReference>
<dbReference type="PROSITE" id="PS50853">
    <property type="entry name" value="FN3"/>
    <property type="match status" value="2"/>
</dbReference>
<sequence length="634" mass="63299">MQQPTRRTLASVVVLTSVVGGLAALAAPTASVAASVAASDVDPTHRATTSGKVYVVDPAPEGIAPPAAAPETRTALRRSFTLHSKPGSQRTIFLDFDGAGVSGTAWNAETGLPAGNHPAWDPAGDGATFSSSELATVQDIWARVAEDYAPFDVDVTTADPGAAAITREGAGDQVFGTRALITPSDAAIAAICGGGCGGVAFIDVFDEPDAHSQFQPAWIFPQALSDDPKAIAEAVAHEVGHNFGLDHDGQGGAEYYEGHGAWAPIMGASYGRPITQWSKGDYTSATRSGQDDVAIIAANGAPHRADEDGGTRGTASSALPTSAPAYVSKRSDVDYFALGTCSGAVTLTGTVAAVSPDLDLQVQLVDDVGAILATANPSSAAVDLDVASGLGATLTQGVASGIYFAEVDGVGNGSPSSGYDDYGSLGAYRLAVTGCGGAPEPEPVAPGVPGSPAATRDVSAQTITLTWTAPTTGGPISGYEVRLDAGAWSPASGSLTHTFGAVSSAAHTLEVRATSTVGAGPVASLSVPAVVTTPGAPVIGQASSGARGGAVTAVVRWQPPTGTGGSAVDGYQIVAHKLNSAGAVVRTLTSQVVGAGFRSGSLGLPAGRYRFAVRAHNAVGFGALSARSNAVTAR</sequence>
<evidence type="ECO:0000256" key="1">
    <source>
        <dbReference type="ARBA" id="ARBA00022737"/>
    </source>
</evidence>
<dbReference type="Pfam" id="PF13582">
    <property type="entry name" value="Reprolysin_3"/>
    <property type="match status" value="1"/>
</dbReference>
<dbReference type="EMBL" id="FOQG01000015">
    <property type="protein sequence ID" value="SFI93286.1"/>
    <property type="molecule type" value="Genomic_DNA"/>
</dbReference>
<keyword evidence="1" id="KW-0677">Repeat</keyword>
<dbReference type="OrthoDB" id="954626at2"/>
<dbReference type="InterPro" id="IPR050964">
    <property type="entry name" value="Striated_Muscle_Regulatory"/>
</dbReference>
<keyword evidence="2" id="KW-0378">Hydrolase</keyword>
<keyword evidence="7" id="KW-1185">Reference proteome</keyword>
<dbReference type="InterPro" id="IPR003961">
    <property type="entry name" value="FN3_dom"/>
</dbReference>
<keyword evidence="2" id="KW-0326">Glycosidase</keyword>
<name>A0A1I3M9A5_9ACTN</name>
<gene>
    <name evidence="6" type="ORF">SAMN05216561_11512</name>
</gene>
<dbReference type="Gene3D" id="2.60.40.10">
    <property type="entry name" value="Immunoglobulins"/>
    <property type="match status" value="2"/>
</dbReference>
<dbReference type="PANTHER" id="PTHR13817">
    <property type="entry name" value="TITIN"/>
    <property type="match status" value="1"/>
</dbReference>
<keyword evidence="3" id="KW-0624">Polysaccharide degradation</keyword>
<dbReference type="CDD" id="cd00063">
    <property type="entry name" value="FN3"/>
    <property type="match status" value="2"/>
</dbReference>
<dbReference type="GO" id="GO:0008237">
    <property type="term" value="F:metallopeptidase activity"/>
    <property type="evidence" value="ECO:0007669"/>
    <property type="project" value="InterPro"/>
</dbReference>
<dbReference type="STRING" id="1005945.SAMN05216561_11512"/>
<dbReference type="RefSeq" id="WP_091115644.1">
    <property type="nucleotide sequence ID" value="NZ_BKAF01000051.1"/>
</dbReference>
<dbReference type="GO" id="GO:0016798">
    <property type="term" value="F:hydrolase activity, acting on glycosyl bonds"/>
    <property type="evidence" value="ECO:0007669"/>
    <property type="project" value="UniProtKB-KW"/>
</dbReference>
<evidence type="ECO:0000259" key="5">
    <source>
        <dbReference type="PROSITE" id="PS50853"/>
    </source>
</evidence>
<dbReference type="Gene3D" id="2.60.120.380">
    <property type="match status" value="1"/>
</dbReference>
<dbReference type="Proteomes" id="UP000198649">
    <property type="component" value="Unassembled WGS sequence"/>
</dbReference>
<evidence type="ECO:0000256" key="3">
    <source>
        <dbReference type="ARBA" id="ARBA00023326"/>
    </source>
</evidence>
<dbReference type="SUPFAM" id="SSF55486">
    <property type="entry name" value="Metalloproteases ('zincins'), catalytic domain"/>
    <property type="match status" value="1"/>
</dbReference>
<feature type="signal peptide" evidence="4">
    <location>
        <begin position="1"/>
        <end position="26"/>
    </location>
</feature>
<dbReference type="GO" id="GO:0000272">
    <property type="term" value="P:polysaccharide catabolic process"/>
    <property type="evidence" value="ECO:0007669"/>
    <property type="project" value="UniProtKB-KW"/>
</dbReference>
<feature type="domain" description="Fibronectin type-III" evidence="5">
    <location>
        <begin position="538"/>
        <end position="634"/>
    </location>
</feature>
<keyword evidence="4" id="KW-0732">Signal</keyword>
<evidence type="ECO:0000256" key="2">
    <source>
        <dbReference type="ARBA" id="ARBA00023295"/>
    </source>
</evidence>
<reference evidence="6 7" key="1">
    <citation type="submission" date="2016-10" db="EMBL/GenBank/DDBJ databases">
        <authorList>
            <person name="de Groot N.N."/>
        </authorList>
    </citation>
    <scope>NUCLEOTIDE SEQUENCE [LARGE SCALE GENOMIC DNA]</scope>
    <source>
        <strain evidence="6 7">CGMCC 1.11156</strain>
    </source>
</reference>
<dbReference type="AlphaFoldDB" id="A0A1I3M9A5"/>
<evidence type="ECO:0000256" key="4">
    <source>
        <dbReference type="SAM" id="SignalP"/>
    </source>
</evidence>
<keyword evidence="3" id="KW-0119">Carbohydrate metabolism</keyword>
<dbReference type="InterPro" id="IPR036116">
    <property type="entry name" value="FN3_sf"/>
</dbReference>
<dbReference type="SMART" id="SM00060">
    <property type="entry name" value="FN3"/>
    <property type="match status" value="2"/>
</dbReference>
<dbReference type="InterPro" id="IPR013783">
    <property type="entry name" value="Ig-like_fold"/>
</dbReference>
<evidence type="ECO:0000313" key="7">
    <source>
        <dbReference type="Proteomes" id="UP000198649"/>
    </source>
</evidence>
<evidence type="ECO:0000313" key="6">
    <source>
        <dbReference type="EMBL" id="SFI93286.1"/>
    </source>
</evidence>
<protein>
    <submittedName>
        <fullName evidence="6">Metallo-peptidase family M12B Reprolysin-like</fullName>
    </submittedName>
</protein>
<dbReference type="Gene3D" id="3.40.390.10">
    <property type="entry name" value="Collagenase (Catalytic Domain)"/>
    <property type="match status" value="1"/>
</dbReference>
<dbReference type="InterPro" id="IPR024079">
    <property type="entry name" value="MetalloPept_cat_dom_sf"/>
</dbReference>
<proteinExistence type="predicted"/>